<feature type="region of interest" description="Disordered" evidence="1">
    <location>
        <begin position="1"/>
        <end position="53"/>
    </location>
</feature>
<dbReference type="Proteomes" id="UP000296049">
    <property type="component" value="Unassembled WGS sequence"/>
</dbReference>
<protein>
    <recommendedName>
        <fullName evidence="4">Cyclic nucleotide-gated cation channel beta-1</fullName>
    </recommendedName>
</protein>
<proteinExistence type="predicted"/>
<name>R0JU47_ANAPL</name>
<evidence type="ECO:0008006" key="4">
    <source>
        <dbReference type="Google" id="ProtNLM"/>
    </source>
</evidence>
<feature type="region of interest" description="Disordered" evidence="1">
    <location>
        <begin position="131"/>
        <end position="172"/>
    </location>
</feature>
<evidence type="ECO:0000313" key="2">
    <source>
        <dbReference type="EMBL" id="EOB00996.1"/>
    </source>
</evidence>
<reference evidence="3" key="1">
    <citation type="journal article" date="2013" name="Nat. Genet.">
        <title>The duck genome and transcriptome provide insight into an avian influenza virus reservoir species.</title>
        <authorList>
            <person name="Huang Y."/>
            <person name="Li Y."/>
            <person name="Burt D.W."/>
            <person name="Chen H."/>
            <person name="Zhang Y."/>
            <person name="Qian W."/>
            <person name="Kim H."/>
            <person name="Gan S."/>
            <person name="Zhao Y."/>
            <person name="Li J."/>
            <person name="Yi K."/>
            <person name="Feng H."/>
            <person name="Zhu P."/>
            <person name="Li B."/>
            <person name="Liu Q."/>
            <person name="Fairley S."/>
            <person name="Magor K.E."/>
            <person name="Du Z."/>
            <person name="Hu X."/>
            <person name="Goodman L."/>
            <person name="Tafer H."/>
            <person name="Vignal A."/>
            <person name="Lee T."/>
            <person name="Kim K.W."/>
            <person name="Sheng Z."/>
            <person name="An Y."/>
            <person name="Searle S."/>
            <person name="Herrero J."/>
            <person name="Groenen M.A."/>
            <person name="Crooijmans R.P."/>
            <person name="Faraut T."/>
            <person name="Cai Q."/>
            <person name="Webster R.G."/>
            <person name="Aldridge J.R."/>
            <person name="Warren W.C."/>
            <person name="Bartschat S."/>
            <person name="Kehr S."/>
            <person name="Marz M."/>
            <person name="Stadler P.F."/>
            <person name="Smith J."/>
            <person name="Kraus R.H."/>
            <person name="Zhao Y."/>
            <person name="Ren L."/>
            <person name="Fei J."/>
            <person name="Morisson M."/>
            <person name="Kaiser P."/>
            <person name="Griffin D.K."/>
            <person name="Rao M."/>
            <person name="Pitel F."/>
            <person name="Wang J."/>
            <person name="Li N."/>
        </authorList>
    </citation>
    <scope>NUCLEOTIDE SEQUENCE [LARGE SCALE GENOMIC DNA]</scope>
</reference>
<evidence type="ECO:0000256" key="1">
    <source>
        <dbReference type="SAM" id="MobiDB-lite"/>
    </source>
</evidence>
<organism evidence="2 3">
    <name type="scientific">Anas platyrhynchos</name>
    <name type="common">Mallard</name>
    <name type="synonym">Anas boschas</name>
    <dbReference type="NCBI Taxonomy" id="8839"/>
    <lineage>
        <taxon>Eukaryota</taxon>
        <taxon>Metazoa</taxon>
        <taxon>Chordata</taxon>
        <taxon>Craniata</taxon>
        <taxon>Vertebrata</taxon>
        <taxon>Euteleostomi</taxon>
        <taxon>Archelosauria</taxon>
        <taxon>Archosauria</taxon>
        <taxon>Dinosauria</taxon>
        <taxon>Saurischia</taxon>
        <taxon>Theropoda</taxon>
        <taxon>Coelurosauria</taxon>
        <taxon>Aves</taxon>
        <taxon>Neognathae</taxon>
        <taxon>Galloanserae</taxon>
        <taxon>Anseriformes</taxon>
        <taxon>Anatidae</taxon>
        <taxon>Anatinae</taxon>
        <taxon>Anas</taxon>
    </lineage>
</organism>
<keyword evidence="3" id="KW-1185">Reference proteome</keyword>
<accession>R0JU47</accession>
<dbReference type="AlphaFoldDB" id="R0JU47"/>
<evidence type="ECO:0000313" key="3">
    <source>
        <dbReference type="Proteomes" id="UP000296049"/>
    </source>
</evidence>
<feature type="compositionally biased region" description="Low complexity" evidence="1">
    <location>
        <begin position="151"/>
        <end position="166"/>
    </location>
</feature>
<gene>
    <name evidence="2" type="ORF">Anapl_00347</name>
</gene>
<feature type="compositionally biased region" description="Basic and acidic residues" evidence="1">
    <location>
        <begin position="135"/>
        <end position="149"/>
    </location>
</feature>
<dbReference type="EMBL" id="KB743139">
    <property type="protein sequence ID" value="EOB00996.1"/>
    <property type="molecule type" value="Genomic_DNA"/>
</dbReference>
<sequence>MLGWIERVVPQPPAPCLMEESPPAPAPEPAKVPARKGSSPRDAVDSTRVQAPGTLQALGKSFETSIDVPDQTEVQVIKDEEEDALEITPFDPEEDELDGCETDTGLDTGAEEWAGARVLSWLVQGFERMVPQPEMPKKPEPEPKEERHKAAAGGTKGTKTQAKVKGNVSAAPSIPGTVEPVAAEGQPEPVATVLPRPLAGDSSSMFGWFVQGLEKVMPQPVSREKQDTQGAAAAAFSPVEEKPIQCRTKHGSSVPAGNGAQGLPPALGWGLGECGHAGLGRAGAPKCQVFGTDLPIASLGSLSGLCRDGEAREAHVAHQPCAPPVMLWNSGVHSKLPEQGQMLALFTSVQPPELEQHLWHR</sequence>